<dbReference type="PROSITE" id="PS50007">
    <property type="entry name" value="PIPLC_X_DOMAIN"/>
    <property type="match status" value="1"/>
</dbReference>
<proteinExistence type="predicted"/>
<dbReference type="GO" id="GO:0006629">
    <property type="term" value="P:lipid metabolic process"/>
    <property type="evidence" value="ECO:0007669"/>
    <property type="project" value="InterPro"/>
</dbReference>
<dbReference type="RefSeq" id="XP_020050875.1">
    <property type="nucleotide sequence ID" value="XM_020192581.1"/>
</dbReference>
<evidence type="ECO:0000313" key="2">
    <source>
        <dbReference type="EMBL" id="ODV64568.1"/>
    </source>
</evidence>
<dbReference type="Pfam" id="PF00388">
    <property type="entry name" value="PI-PLC-X"/>
    <property type="match status" value="1"/>
</dbReference>
<dbReference type="SUPFAM" id="SSF51695">
    <property type="entry name" value="PLC-like phosphodiesterases"/>
    <property type="match status" value="1"/>
</dbReference>
<dbReference type="AlphaFoldDB" id="A0A1D2VSK7"/>
<dbReference type="PANTHER" id="PTHR13593:SF113">
    <property type="entry name" value="SI:DKEY-266F7.9"/>
    <property type="match status" value="1"/>
</dbReference>
<organism evidence="2 3">
    <name type="scientific">Ascoidea rubescens DSM 1968</name>
    <dbReference type="NCBI Taxonomy" id="1344418"/>
    <lineage>
        <taxon>Eukaryota</taxon>
        <taxon>Fungi</taxon>
        <taxon>Dikarya</taxon>
        <taxon>Ascomycota</taxon>
        <taxon>Saccharomycotina</taxon>
        <taxon>Saccharomycetes</taxon>
        <taxon>Ascoideaceae</taxon>
        <taxon>Ascoidea</taxon>
    </lineage>
</organism>
<dbReference type="Gene3D" id="3.20.20.190">
    <property type="entry name" value="Phosphatidylinositol (PI) phosphodiesterase"/>
    <property type="match status" value="1"/>
</dbReference>
<dbReference type="STRING" id="1344418.A0A1D2VSK7"/>
<dbReference type="Proteomes" id="UP000095038">
    <property type="component" value="Unassembled WGS sequence"/>
</dbReference>
<sequence length="332" mass="38151">MQYNQWMKEVNGDNLVSKLSIPGTHNSAACHNALPSVQCQDKNISDQLNNGVRFLDVRLSRNLSSDITTTITNALPTSLFGNIKIPQNNKQNKNDDLVVIHGKFPVKLGGNVRFDEVLNQTYKFLDSNPSETVILSLKQEGQGEWNNDNDEFPKVIYNRYINKNNGSFKKYWYLNNSIPKLNDCRGKIILLRRFGLRNNEFKQKIGGDNNLGINASFWSYNTIDDNRDKVRVQDFCEIKEVKSIGTKINYIKDHCKRSAEYQRSDSNPPKLFLNFCSASNFFNQDLWPNKINDILVKNNLSESFSKGNGVVILDYVGKNNWKYVKELVNKNF</sequence>
<dbReference type="SMART" id="SM00148">
    <property type="entry name" value="PLCXc"/>
    <property type="match status" value="1"/>
</dbReference>
<dbReference type="InterPro" id="IPR017946">
    <property type="entry name" value="PLC-like_Pdiesterase_TIM-brl"/>
</dbReference>
<dbReference type="OrthoDB" id="1046782at2759"/>
<evidence type="ECO:0000259" key="1">
    <source>
        <dbReference type="SMART" id="SM00148"/>
    </source>
</evidence>
<reference evidence="3" key="1">
    <citation type="submission" date="2016-05" db="EMBL/GenBank/DDBJ databases">
        <title>Comparative genomics of biotechnologically important yeasts.</title>
        <authorList>
            <consortium name="DOE Joint Genome Institute"/>
            <person name="Riley R."/>
            <person name="Haridas S."/>
            <person name="Wolfe K.H."/>
            <person name="Lopes M.R."/>
            <person name="Hittinger C.T."/>
            <person name="Goker M."/>
            <person name="Salamov A."/>
            <person name="Wisecaver J."/>
            <person name="Long T.M."/>
            <person name="Aerts A.L."/>
            <person name="Barry K."/>
            <person name="Choi C."/>
            <person name="Clum A."/>
            <person name="Coughlan A.Y."/>
            <person name="Deshpande S."/>
            <person name="Douglass A.P."/>
            <person name="Hanson S.J."/>
            <person name="Klenk H.-P."/>
            <person name="Labutti K."/>
            <person name="Lapidus A."/>
            <person name="Lindquist E."/>
            <person name="Lipzen A."/>
            <person name="Meier-Kolthoff J.P."/>
            <person name="Ohm R.A."/>
            <person name="Otillar R.P."/>
            <person name="Pangilinan J."/>
            <person name="Peng Y."/>
            <person name="Rokas A."/>
            <person name="Rosa C.A."/>
            <person name="Scheuner C."/>
            <person name="Sibirny A.A."/>
            <person name="Slot J.C."/>
            <person name="Stielow J.B."/>
            <person name="Sun H."/>
            <person name="Kurtzman C.P."/>
            <person name="Blackwell M."/>
            <person name="Grigoriev I.V."/>
            <person name="Jeffries T.W."/>
        </authorList>
    </citation>
    <scope>NUCLEOTIDE SEQUENCE [LARGE SCALE GENOMIC DNA]</scope>
    <source>
        <strain evidence="3">DSM 1968</strain>
    </source>
</reference>
<dbReference type="InterPro" id="IPR000909">
    <property type="entry name" value="PLipase_C_PInositol-sp_X_dom"/>
</dbReference>
<dbReference type="GeneID" id="30966217"/>
<keyword evidence="3" id="KW-1185">Reference proteome</keyword>
<accession>A0A1D2VSK7</accession>
<gene>
    <name evidence="2" type="ORF">ASCRUDRAFT_74165</name>
</gene>
<dbReference type="EMBL" id="KV454475">
    <property type="protein sequence ID" value="ODV64568.1"/>
    <property type="molecule type" value="Genomic_DNA"/>
</dbReference>
<dbReference type="CDD" id="cd08586">
    <property type="entry name" value="PI-PLCc_BcPLC_like"/>
    <property type="match status" value="1"/>
</dbReference>
<dbReference type="GO" id="GO:0008081">
    <property type="term" value="F:phosphoric diester hydrolase activity"/>
    <property type="evidence" value="ECO:0007669"/>
    <property type="project" value="InterPro"/>
</dbReference>
<protein>
    <submittedName>
        <fullName evidence="2">PLC-like phosphodiesterase</fullName>
    </submittedName>
</protein>
<dbReference type="InterPro" id="IPR051057">
    <property type="entry name" value="PI-PLC_domain"/>
</dbReference>
<dbReference type="PANTHER" id="PTHR13593">
    <property type="match status" value="1"/>
</dbReference>
<feature type="domain" description="Phosphatidylinositol-specific phospholipase C X" evidence="1">
    <location>
        <begin position="17"/>
        <end position="193"/>
    </location>
</feature>
<dbReference type="InParanoid" id="A0A1D2VSK7"/>
<name>A0A1D2VSK7_9ASCO</name>
<evidence type="ECO:0000313" key="3">
    <source>
        <dbReference type="Proteomes" id="UP000095038"/>
    </source>
</evidence>